<organism evidence="2 3">
    <name type="scientific">Acanthosepion pharaonis</name>
    <name type="common">Pharaoh cuttlefish</name>
    <name type="synonym">Sepia pharaonis</name>
    <dbReference type="NCBI Taxonomy" id="158019"/>
    <lineage>
        <taxon>Eukaryota</taxon>
        <taxon>Metazoa</taxon>
        <taxon>Spiralia</taxon>
        <taxon>Lophotrochozoa</taxon>
        <taxon>Mollusca</taxon>
        <taxon>Cephalopoda</taxon>
        <taxon>Coleoidea</taxon>
        <taxon>Decapodiformes</taxon>
        <taxon>Sepiida</taxon>
        <taxon>Sepiina</taxon>
        <taxon>Sepiidae</taxon>
        <taxon>Acanthosepion</taxon>
    </lineage>
</organism>
<feature type="chain" id="PRO_5032455454" evidence="1">
    <location>
        <begin position="29"/>
        <end position="286"/>
    </location>
</feature>
<keyword evidence="3" id="KW-1185">Reference proteome</keyword>
<dbReference type="OrthoDB" id="6159666at2759"/>
<feature type="signal peptide" evidence="1">
    <location>
        <begin position="1"/>
        <end position="28"/>
    </location>
</feature>
<proteinExistence type="predicted"/>
<gene>
    <name evidence="2" type="ORF">SPHA_32062</name>
</gene>
<protein>
    <submittedName>
        <fullName evidence="2">Uncharacterized protein</fullName>
    </submittedName>
</protein>
<evidence type="ECO:0000313" key="3">
    <source>
        <dbReference type="Proteomes" id="UP000597762"/>
    </source>
</evidence>
<comment type="caution">
    <text evidence="2">The sequence shown here is derived from an EMBL/GenBank/DDBJ whole genome shotgun (WGS) entry which is preliminary data.</text>
</comment>
<sequence>MLQLRSSTFQKFLIWTFVLLLLNLHVNAQNKFELTKKLNCRKFIFAPRCRGVAAKRSVAIATSYPPVSRQMADERQSLSLFLYFSPPLSLSLSLSLSLGSGVHLWRAPAFAPGNAFSGQHGGDTAVNFLFLAINFLAKTNSAPSCREGHPGCPDVTECTSCKKRTISSLLIADKHIPPAPNGCVTCILKIIDVVRDTNYTNGKTFSVVRMRRMLRLEVPGARAEEKEKGEHICRINNLSARLHHSLNVGIRFISLYVRLFHSLSLSSPFLSLSLSLLHMDTNTYCT</sequence>
<dbReference type="Proteomes" id="UP000597762">
    <property type="component" value="Unassembled WGS sequence"/>
</dbReference>
<name>A0A812CC38_ACAPH</name>
<accession>A0A812CC38</accession>
<dbReference type="EMBL" id="CAHIKZ030001334">
    <property type="protein sequence ID" value="CAE1260199.1"/>
    <property type="molecule type" value="Genomic_DNA"/>
</dbReference>
<keyword evidence="1" id="KW-0732">Signal</keyword>
<evidence type="ECO:0000313" key="2">
    <source>
        <dbReference type="EMBL" id="CAE1260199.1"/>
    </source>
</evidence>
<evidence type="ECO:0000256" key="1">
    <source>
        <dbReference type="SAM" id="SignalP"/>
    </source>
</evidence>
<dbReference type="AlphaFoldDB" id="A0A812CC38"/>
<reference evidence="2" key="1">
    <citation type="submission" date="2021-01" db="EMBL/GenBank/DDBJ databases">
        <authorList>
            <person name="Li R."/>
            <person name="Bekaert M."/>
        </authorList>
    </citation>
    <scope>NUCLEOTIDE SEQUENCE</scope>
    <source>
        <strain evidence="2">Farmed</strain>
    </source>
</reference>